<evidence type="ECO:0000256" key="1">
    <source>
        <dbReference type="ARBA" id="ARBA00022763"/>
    </source>
</evidence>
<dbReference type="Pfam" id="PF00817">
    <property type="entry name" value="IMS"/>
    <property type="match status" value="1"/>
</dbReference>
<dbReference type="PANTHER" id="PTHR35369">
    <property type="entry name" value="BLR3025 PROTEIN-RELATED"/>
    <property type="match status" value="1"/>
</dbReference>
<organism evidence="3 4">
    <name type="scientific">Paracoccus maritimus</name>
    <dbReference type="NCBI Taxonomy" id="2933292"/>
    <lineage>
        <taxon>Bacteria</taxon>
        <taxon>Pseudomonadati</taxon>
        <taxon>Pseudomonadota</taxon>
        <taxon>Alphaproteobacteria</taxon>
        <taxon>Rhodobacterales</taxon>
        <taxon>Paracoccaceae</taxon>
        <taxon>Paracoccus</taxon>
    </lineage>
</organism>
<evidence type="ECO:0000313" key="4">
    <source>
        <dbReference type="Proteomes" id="UP001320702"/>
    </source>
</evidence>
<dbReference type="InterPro" id="IPR001126">
    <property type="entry name" value="UmuC"/>
</dbReference>
<name>A0ABT2K3Y1_9RHOB</name>
<evidence type="ECO:0000313" key="3">
    <source>
        <dbReference type="EMBL" id="MCT4331247.1"/>
    </source>
</evidence>
<keyword evidence="4" id="KW-1185">Reference proteome</keyword>
<protein>
    <submittedName>
        <fullName evidence="3">DNA polymerase Y family protein</fullName>
    </submittedName>
</protein>
<keyword evidence="1" id="KW-0227">DNA damage</keyword>
<dbReference type="InterPro" id="IPR050356">
    <property type="entry name" value="SulA_CellDiv_inhibitor"/>
</dbReference>
<reference evidence="3 4" key="1">
    <citation type="submission" date="2022-04" db="EMBL/GenBank/DDBJ databases">
        <title>Paracoccus sp. YLB-12 draft genome sequence.</title>
        <authorList>
            <person name="Yu L."/>
        </authorList>
    </citation>
    <scope>NUCLEOTIDE SEQUENCE [LARGE SCALE GENOMIC DNA]</scope>
    <source>
        <strain evidence="3 4">YLB-12</strain>
    </source>
</reference>
<feature type="domain" description="UmuC" evidence="2">
    <location>
        <begin position="40"/>
        <end position="153"/>
    </location>
</feature>
<dbReference type="CDD" id="cd03468">
    <property type="entry name" value="PolY_like"/>
    <property type="match status" value="1"/>
</dbReference>
<dbReference type="Proteomes" id="UP001320702">
    <property type="component" value="Unassembled WGS sequence"/>
</dbReference>
<dbReference type="SUPFAM" id="SSF56672">
    <property type="entry name" value="DNA/RNA polymerases"/>
    <property type="match status" value="1"/>
</dbReference>
<accession>A0ABT2K3Y1</accession>
<dbReference type="RefSeq" id="WP_260275178.1">
    <property type="nucleotide sequence ID" value="NZ_JANAVZ010000001.1"/>
</dbReference>
<dbReference type="InterPro" id="IPR043502">
    <property type="entry name" value="DNA/RNA_pol_sf"/>
</dbReference>
<dbReference type="EMBL" id="JANAVZ010000001">
    <property type="protein sequence ID" value="MCT4331247.1"/>
    <property type="molecule type" value="Genomic_DNA"/>
</dbReference>
<comment type="caution">
    <text evidence="3">The sequence shown here is derived from an EMBL/GenBank/DDBJ whole genome shotgun (WGS) entry which is preliminary data.</text>
</comment>
<dbReference type="PANTHER" id="PTHR35369:SF2">
    <property type="entry name" value="BLR3025 PROTEIN"/>
    <property type="match status" value="1"/>
</dbReference>
<sequence>MFDGMNRRIICLWFPRLATERVLRTCPTDGPFALTLRHGNAERLYCLNPRAEAVGLCRDMSLADARAYCPDLLTGPARPDLDVRFLGTLRRWAMRYCPWVGFEGRDGLVLDATGSTHLWGGEAALLDDLRGRAAQAGLTLRLGLAGTRGAAWALAHYAQGDEPLEALPVAALRLDGKTDIALQRLGLSRIGDLAATARAPLARRFGPDLLARLDQALGQMPEPVVPQPDPPRYALRMTLPEPIGLTRDVMGVTARLLDPLCARLDRDDMGARMLILSLRRIDRASHPITLRLAGPMRDPARILPLFERDIEAADAGFGIDQIRLEAAVVEPLTARQTGIDTKASGQERLDDLITRIGTRIGLDNIQCFRPADSHIPEQAFCLVPATLSLPAAASAWTRSGLRPGLRPLRLFPPEPISASGRQPPARFRWRRMSFTAARAIGPERIAPEWWAPNDGWRSGLRDYWKIDTREGRRLWLFHTPQHPGWFVQGEFA</sequence>
<evidence type="ECO:0000259" key="2">
    <source>
        <dbReference type="Pfam" id="PF00817"/>
    </source>
</evidence>
<proteinExistence type="predicted"/>
<gene>
    <name evidence="3" type="ORF">MU516_00030</name>
</gene>